<organism evidence="4 5">
    <name type="scientific">Gloeocapsopsis dulcis AAB1 = 1H9</name>
    <dbReference type="NCBI Taxonomy" id="1433147"/>
    <lineage>
        <taxon>Bacteria</taxon>
        <taxon>Bacillati</taxon>
        <taxon>Cyanobacteriota</taxon>
        <taxon>Cyanophyceae</taxon>
        <taxon>Oscillatoriophycideae</taxon>
        <taxon>Chroococcales</taxon>
        <taxon>Chroococcaceae</taxon>
        <taxon>Gloeocapsopsis</taxon>
        <taxon>Gloeocapsopsis dulcis</taxon>
    </lineage>
</organism>
<name>A0A6N8FZW1_9CHRO</name>
<dbReference type="InterPro" id="IPR005537">
    <property type="entry name" value="RAMP_III_fam"/>
</dbReference>
<gene>
    <name evidence="4" type="ORF">BWI75_18110</name>
</gene>
<dbReference type="GO" id="GO:0051607">
    <property type="term" value="P:defense response to virus"/>
    <property type="evidence" value="ECO:0007669"/>
    <property type="project" value="UniProtKB-KW"/>
</dbReference>
<keyword evidence="1" id="KW-0051">Antiviral defense</keyword>
<dbReference type="Pfam" id="PF03787">
    <property type="entry name" value="RAMPs"/>
    <property type="match status" value="1"/>
</dbReference>
<proteinExistence type="predicted"/>
<evidence type="ECO:0000256" key="2">
    <source>
        <dbReference type="SAM" id="MobiDB-lite"/>
    </source>
</evidence>
<feature type="domain" description="CRISPR type III-associated protein" evidence="3">
    <location>
        <begin position="121"/>
        <end position="281"/>
    </location>
</feature>
<reference evidence="4 5" key="1">
    <citation type="journal article" date="2019" name="Front. Microbiol.">
        <title>Genomic Features for Desiccation Tolerance and Sugar Biosynthesis in the Extremophile Gloeocapsopsis sp. UTEX B3054.</title>
        <authorList>
            <person name="Urrejola C."/>
            <person name="Alcorta J."/>
            <person name="Salas L."/>
            <person name="Vasquez M."/>
            <person name="Polz M.F."/>
            <person name="Vicuna R."/>
            <person name="Diez B."/>
        </authorList>
    </citation>
    <scope>NUCLEOTIDE SEQUENCE [LARGE SCALE GENOMIC DNA]</scope>
    <source>
        <strain evidence="4 5">1H9</strain>
    </source>
</reference>
<sequence>MVPERPRKPNPPQRSNHQSNGSNRGNGGTNNPNNQSRNEDSQNPPSPWIEHPLDPKPHPDQSASFVEYLRWMRSLDSEHKDSTKVQMLQMAAQQTNYRDRLTQLTQRTQLIAGEGNSFQVQCPWRIRVGGHKGPESTLLPAFDALGMPYIPSSTLRGVARAIASRDTNFSEAQIKEIFGDVNPQTMGKVIFLDAYPLPGEKRQGGLKPDMANAIWKRNAEHIPEYNTNPNVFLSLEKPTFVIGIRPIAGCDEPTLQQVKQWLVNGLAQGIGSQINSGYGGLESRELRSVKKKVIIKVAFELQGQLTHGRQEFQEWQFKDRWKALTKAESEVRPIAFRSMLRYWFRAFALGVLAPQVVRDLEMEIFGGIEPKCTGLFRIEATGKVSRDNARPNQQGKNDPCGLATGTLILRNSSQTASLEEVKKAALNTILKNLTWMMFHLGGVGQGARRPCYSRKTRDRAPWWRGSTLIPDSNEPFWNLPETVTQFQQLFRQQLQSFYSALQQFTGNNINVRSLLAVGQVKGDQWIEAIDANCRIVVCTGEPHIEKPYALAVLHDPSFKQGSNYDGNLCGKVSRGVKPSPVWIADLDNYQVVTVFGATQEPRKKYLKELRDRTDSENYAQIFPF</sequence>
<protein>
    <recommendedName>
        <fullName evidence="3">CRISPR type III-associated protein domain-containing protein</fullName>
    </recommendedName>
</protein>
<feature type="compositionally biased region" description="Low complexity" evidence="2">
    <location>
        <begin position="13"/>
        <end position="36"/>
    </location>
</feature>
<dbReference type="PANTHER" id="PTHR39965:SF1">
    <property type="entry name" value="CRISPR SYSTEM CMR SUBUNIT CMR6"/>
    <property type="match status" value="1"/>
</dbReference>
<comment type="caution">
    <text evidence="4">The sequence shown here is derived from an EMBL/GenBank/DDBJ whole genome shotgun (WGS) entry which is preliminary data.</text>
</comment>
<dbReference type="AlphaFoldDB" id="A0A6N8FZW1"/>
<evidence type="ECO:0000259" key="3">
    <source>
        <dbReference type="Pfam" id="PF03787"/>
    </source>
</evidence>
<dbReference type="InterPro" id="IPR010172">
    <property type="entry name" value="CRISPR-assoc_prot_TM1791"/>
</dbReference>
<evidence type="ECO:0000313" key="4">
    <source>
        <dbReference type="EMBL" id="MUL38192.1"/>
    </source>
</evidence>
<evidence type="ECO:0000256" key="1">
    <source>
        <dbReference type="ARBA" id="ARBA00023118"/>
    </source>
</evidence>
<dbReference type="RefSeq" id="WP_105220579.1">
    <property type="nucleotide sequence ID" value="NZ_CAWNSU010000062.1"/>
</dbReference>
<accession>A0A6N8FZW1</accession>
<dbReference type="OrthoDB" id="9813956at2"/>
<dbReference type="EMBL" id="NAPY01000033">
    <property type="protein sequence ID" value="MUL38192.1"/>
    <property type="molecule type" value="Genomic_DNA"/>
</dbReference>
<dbReference type="PANTHER" id="PTHR39965">
    <property type="entry name" value="CRISPR SYSTEM CMR SUBUNIT CMR6"/>
    <property type="match status" value="1"/>
</dbReference>
<dbReference type="Proteomes" id="UP000441797">
    <property type="component" value="Unassembled WGS sequence"/>
</dbReference>
<feature type="region of interest" description="Disordered" evidence="2">
    <location>
        <begin position="1"/>
        <end position="61"/>
    </location>
</feature>
<evidence type="ECO:0000313" key="5">
    <source>
        <dbReference type="Proteomes" id="UP000441797"/>
    </source>
</evidence>
<keyword evidence="5" id="KW-1185">Reference proteome</keyword>